<dbReference type="SUPFAM" id="SSF46785">
    <property type="entry name" value="Winged helix' DNA-binding domain"/>
    <property type="match status" value="1"/>
</dbReference>
<reference evidence="7" key="1">
    <citation type="submission" date="2020-05" db="EMBL/GenBank/DDBJ databases">
        <title>Mycena genomes resolve the evolution of fungal bioluminescence.</title>
        <authorList>
            <person name="Tsai I.J."/>
        </authorList>
    </citation>
    <scope>NUCLEOTIDE SEQUENCE</scope>
    <source>
        <strain evidence="7">110903Hualien_Pintung</strain>
    </source>
</reference>
<keyword evidence="4" id="KW-0539">Nucleus</keyword>
<dbReference type="OrthoDB" id="3116332at2759"/>
<evidence type="ECO:0000256" key="1">
    <source>
        <dbReference type="ARBA" id="ARBA00004123"/>
    </source>
</evidence>
<evidence type="ECO:0000259" key="6">
    <source>
        <dbReference type="Pfam" id="PF00447"/>
    </source>
</evidence>
<organism evidence="7 8">
    <name type="scientific">Mycena chlorophos</name>
    <name type="common">Agaric fungus</name>
    <name type="synonym">Agaricus chlorophos</name>
    <dbReference type="NCBI Taxonomy" id="658473"/>
    <lineage>
        <taxon>Eukaryota</taxon>
        <taxon>Fungi</taxon>
        <taxon>Dikarya</taxon>
        <taxon>Basidiomycota</taxon>
        <taxon>Agaricomycotina</taxon>
        <taxon>Agaricomycetes</taxon>
        <taxon>Agaricomycetidae</taxon>
        <taxon>Agaricales</taxon>
        <taxon>Marasmiineae</taxon>
        <taxon>Mycenaceae</taxon>
        <taxon>Mycena</taxon>
    </lineage>
</organism>
<dbReference type="PANTHER" id="PTHR10015:SF427">
    <property type="entry name" value="HEAT SHOCK FACTOR PROTEIN"/>
    <property type="match status" value="1"/>
</dbReference>
<dbReference type="Gene3D" id="1.10.10.10">
    <property type="entry name" value="Winged helix-like DNA-binding domain superfamily/Winged helix DNA-binding domain"/>
    <property type="match status" value="1"/>
</dbReference>
<dbReference type="InterPro" id="IPR036390">
    <property type="entry name" value="WH_DNA-bd_sf"/>
</dbReference>
<dbReference type="Proteomes" id="UP000613580">
    <property type="component" value="Unassembled WGS sequence"/>
</dbReference>
<evidence type="ECO:0000256" key="2">
    <source>
        <dbReference type="ARBA" id="ARBA00006403"/>
    </source>
</evidence>
<evidence type="ECO:0000313" key="8">
    <source>
        <dbReference type="Proteomes" id="UP000613580"/>
    </source>
</evidence>
<feature type="compositionally biased region" description="Basic and acidic residues" evidence="5">
    <location>
        <begin position="272"/>
        <end position="281"/>
    </location>
</feature>
<dbReference type="AlphaFoldDB" id="A0A8H6SHN3"/>
<keyword evidence="3" id="KW-0238">DNA-binding</keyword>
<feature type="compositionally biased region" description="Acidic residues" evidence="5">
    <location>
        <begin position="282"/>
        <end position="297"/>
    </location>
</feature>
<gene>
    <name evidence="7" type="ORF">HMN09_00989200</name>
</gene>
<evidence type="ECO:0000256" key="4">
    <source>
        <dbReference type="ARBA" id="ARBA00023242"/>
    </source>
</evidence>
<evidence type="ECO:0000313" key="7">
    <source>
        <dbReference type="EMBL" id="KAF7299825.1"/>
    </source>
</evidence>
<accession>A0A8H6SHN3</accession>
<dbReference type="Pfam" id="PF00447">
    <property type="entry name" value="HSF_DNA-bind"/>
    <property type="match status" value="1"/>
</dbReference>
<proteinExistence type="inferred from homology"/>
<keyword evidence="8" id="KW-1185">Reference proteome</keyword>
<dbReference type="InterPro" id="IPR000232">
    <property type="entry name" value="HSF_DNA-bd"/>
</dbReference>
<dbReference type="PANTHER" id="PTHR10015">
    <property type="entry name" value="HEAT SHOCK TRANSCRIPTION FACTOR"/>
    <property type="match status" value="1"/>
</dbReference>
<dbReference type="InterPro" id="IPR036388">
    <property type="entry name" value="WH-like_DNA-bd_sf"/>
</dbReference>
<feature type="region of interest" description="Disordered" evidence="5">
    <location>
        <begin position="254"/>
        <end position="297"/>
    </location>
</feature>
<dbReference type="GO" id="GO:0043565">
    <property type="term" value="F:sequence-specific DNA binding"/>
    <property type="evidence" value="ECO:0007669"/>
    <property type="project" value="InterPro"/>
</dbReference>
<dbReference type="EMBL" id="JACAZE010000014">
    <property type="protein sequence ID" value="KAF7299825.1"/>
    <property type="molecule type" value="Genomic_DNA"/>
</dbReference>
<evidence type="ECO:0000256" key="5">
    <source>
        <dbReference type="SAM" id="MobiDB-lite"/>
    </source>
</evidence>
<name>A0A8H6SHN3_MYCCL</name>
<comment type="subcellular location">
    <subcellularLocation>
        <location evidence="1">Nucleus</location>
    </subcellularLocation>
</comment>
<sequence>MPAAAAGVFMPELYKLLSTQNTAVCWSADGSGIEVLNDAALKKHALPVHFPTANVQTWKRQMYRYGFKCSTEGKGLLVWTHPELTKRTSRADFVATRCKQVRAGAKSRASNHALARSDSSSSPSPQPQDEESKPTISTPSKAKPAVIVDPENFLVKLYRMSKNPMNDNVLAWQSDGRLAIRDPDALPGLLCKIFGTASGFYSKLEAHGFEWTPMRYAEGGRPVYAWKHSVLSRYSPEHELTLLNASAALKLAEDARPKSKPKPAPLYAGLIRGEEDQKYSDDADEDADADGDDDDDDMLMPMALPAVFKRKSGFVMPIKDEEVKIEARSEEILPSWATIWASPNSAFRASSDADPSMEIDTGYLPPSIIYP</sequence>
<dbReference type="GO" id="GO:0005634">
    <property type="term" value="C:nucleus"/>
    <property type="evidence" value="ECO:0007669"/>
    <property type="project" value="UniProtKB-SubCell"/>
</dbReference>
<comment type="caution">
    <text evidence="7">The sequence shown here is derived from an EMBL/GenBank/DDBJ whole genome shotgun (WGS) entry which is preliminary data.</text>
</comment>
<feature type="region of interest" description="Disordered" evidence="5">
    <location>
        <begin position="104"/>
        <end position="142"/>
    </location>
</feature>
<dbReference type="GO" id="GO:0003700">
    <property type="term" value="F:DNA-binding transcription factor activity"/>
    <property type="evidence" value="ECO:0007669"/>
    <property type="project" value="InterPro"/>
</dbReference>
<feature type="domain" description="HSF-type DNA-binding" evidence="6">
    <location>
        <begin position="9"/>
        <end position="83"/>
    </location>
</feature>
<protein>
    <submittedName>
        <fullName evidence="7">HSF-DOMAIN domain-containing protein</fullName>
    </submittedName>
</protein>
<evidence type="ECO:0000256" key="3">
    <source>
        <dbReference type="ARBA" id="ARBA00023125"/>
    </source>
</evidence>
<comment type="similarity">
    <text evidence="2">Belongs to the HSF family.</text>
</comment>